<evidence type="ECO:0000313" key="9">
    <source>
        <dbReference type="Proteomes" id="UP000008810"/>
    </source>
</evidence>
<name>A0A2K2CTG6_BRADI</name>
<evidence type="ECO:0000256" key="2">
    <source>
        <dbReference type="ARBA" id="ARBA00023015"/>
    </source>
</evidence>
<dbReference type="SMART" id="SM00432">
    <property type="entry name" value="MADS"/>
    <property type="match status" value="1"/>
</dbReference>
<dbReference type="InterPro" id="IPR050142">
    <property type="entry name" value="MADS-box/MEF2_TF"/>
</dbReference>
<dbReference type="PANTHER" id="PTHR48019">
    <property type="entry name" value="SERUM RESPONSE FACTOR HOMOLOG"/>
    <property type="match status" value="1"/>
</dbReference>
<dbReference type="OrthoDB" id="1898716at2759"/>
<reference evidence="7 8" key="1">
    <citation type="journal article" date="2010" name="Nature">
        <title>Genome sequencing and analysis of the model grass Brachypodium distachyon.</title>
        <authorList>
            <consortium name="International Brachypodium Initiative"/>
        </authorList>
    </citation>
    <scope>NUCLEOTIDE SEQUENCE [LARGE SCALE GENOMIC DNA]</scope>
    <source>
        <strain evidence="7 8">Bd21</strain>
    </source>
</reference>
<dbReference type="GO" id="GO:0046983">
    <property type="term" value="F:protein dimerization activity"/>
    <property type="evidence" value="ECO:0007669"/>
    <property type="project" value="InterPro"/>
</dbReference>
<keyword evidence="4" id="KW-0804">Transcription</keyword>
<feature type="domain" description="MADS-box" evidence="6">
    <location>
        <begin position="1"/>
        <end position="36"/>
    </location>
</feature>
<dbReference type="GO" id="GO:0000981">
    <property type="term" value="F:DNA-binding transcription factor activity, RNA polymerase II-specific"/>
    <property type="evidence" value="ECO:0000318"/>
    <property type="project" value="GO_Central"/>
</dbReference>
<sequence>VGLLKKARELSVLCNAEVSVIIFSSQGKLHELATNGYRSEVVGSQTQNRALQSQLAEPEIFLVRERDRKGLELWICQMRSTKMQIMQQEIQVLENKNRKNYMHSVFLGSPFSTHPVTNGNPFFSIKFVYGYALYAGERTE</sequence>
<organism evidence="7">
    <name type="scientific">Brachypodium distachyon</name>
    <name type="common">Purple false brome</name>
    <name type="synonym">Trachynia distachya</name>
    <dbReference type="NCBI Taxonomy" id="15368"/>
    <lineage>
        <taxon>Eukaryota</taxon>
        <taxon>Viridiplantae</taxon>
        <taxon>Streptophyta</taxon>
        <taxon>Embryophyta</taxon>
        <taxon>Tracheophyta</taxon>
        <taxon>Spermatophyta</taxon>
        <taxon>Magnoliopsida</taxon>
        <taxon>Liliopsida</taxon>
        <taxon>Poales</taxon>
        <taxon>Poaceae</taxon>
        <taxon>BOP clade</taxon>
        <taxon>Pooideae</taxon>
        <taxon>Stipodae</taxon>
        <taxon>Brachypodieae</taxon>
        <taxon>Brachypodium</taxon>
    </lineage>
</organism>
<feature type="non-terminal residue" evidence="7">
    <location>
        <position position="1"/>
    </location>
</feature>
<evidence type="ECO:0000259" key="6">
    <source>
        <dbReference type="PROSITE" id="PS50066"/>
    </source>
</evidence>
<accession>A0A2K2CTG6</accession>
<keyword evidence="2" id="KW-0805">Transcription regulation</keyword>
<proteinExistence type="predicted"/>
<dbReference type="PROSITE" id="PS50066">
    <property type="entry name" value="MADS_BOX_2"/>
    <property type="match status" value="1"/>
</dbReference>
<protein>
    <recommendedName>
        <fullName evidence="6">MADS-box domain-containing protein</fullName>
    </recommendedName>
</protein>
<reference evidence="8" key="3">
    <citation type="submission" date="2018-08" db="UniProtKB">
        <authorList>
            <consortium name="EnsemblPlants"/>
        </authorList>
    </citation>
    <scope>IDENTIFICATION</scope>
    <source>
        <strain evidence="8">cv. Bd21</strain>
    </source>
</reference>
<dbReference type="GO" id="GO:0000978">
    <property type="term" value="F:RNA polymerase II cis-regulatory region sequence-specific DNA binding"/>
    <property type="evidence" value="ECO:0000318"/>
    <property type="project" value="GO_Central"/>
</dbReference>
<dbReference type="InterPro" id="IPR036879">
    <property type="entry name" value="TF_MADSbox_sf"/>
</dbReference>
<dbReference type="GO" id="GO:0005634">
    <property type="term" value="C:nucleus"/>
    <property type="evidence" value="ECO:0007669"/>
    <property type="project" value="UniProtKB-SubCell"/>
</dbReference>
<dbReference type="AlphaFoldDB" id="A0A2K2CTG6"/>
<dbReference type="Pfam" id="PF00319">
    <property type="entry name" value="SRF-TF"/>
    <property type="match status" value="1"/>
</dbReference>
<dbReference type="EMBL" id="CM000883">
    <property type="protein sequence ID" value="PNT65317.1"/>
    <property type="molecule type" value="Genomic_DNA"/>
</dbReference>
<keyword evidence="3" id="KW-0238">DNA-binding</keyword>
<evidence type="ECO:0000256" key="4">
    <source>
        <dbReference type="ARBA" id="ARBA00023163"/>
    </source>
</evidence>
<evidence type="ECO:0000256" key="5">
    <source>
        <dbReference type="ARBA" id="ARBA00023242"/>
    </source>
</evidence>
<comment type="subcellular location">
    <subcellularLocation>
        <location evidence="1">Nucleus</location>
    </subcellularLocation>
</comment>
<dbReference type="Gene3D" id="3.40.1810.10">
    <property type="entry name" value="Transcription factor, MADS-box"/>
    <property type="match status" value="1"/>
</dbReference>
<evidence type="ECO:0000313" key="8">
    <source>
        <dbReference type="EnsemblPlants" id="PNT65317"/>
    </source>
</evidence>
<evidence type="ECO:0000256" key="3">
    <source>
        <dbReference type="ARBA" id="ARBA00023125"/>
    </source>
</evidence>
<dbReference type="Gramene" id="PNT65317">
    <property type="protein sequence ID" value="PNT65317"/>
    <property type="gene ID" value="BRADI_4g40333v3"/>
</dbReference>
<evidence type="ECO:0000313" key="7">
    <source>
        <dbReference type="EMBL" id="PNT65317.1"/>
    </source>
</evidence>
<dbReference type="InParanoid" id="A0A2K2CTG6"/>
<dbReference type="SUPFAM" id="SSF55455">
    <property type="entry name" value="SRF-like"/>
    <property type="match status" value="1"/>
</dbReference>
<dbReference type="GO" id="GO:0006357">
    <property type="term" value="P:regulation of transcription by RNA polymerase II"/>
    <property type="evidence" value="ECO:0000318"/>
    <property type="project" value="GO_Central"/>
</dbReference>
<dbReference type="EnsemblPlants" id="PNT65317">
    <property type="protein sequence ID" value="PNT65317"/>
    <property type="gene ID" value="BRADI_4g40333v3"/>
</dbReference>
<keyword evidence="5" id="KW-0539">Nucleus</keyword>
<reference evidence="7" key="2">
    <citation type="submission" date="2017-06" db="EMBL/GenBank/DDBJ databases">
        <title>WGS assembly of Brachypodium distachyon.</title>
        <authorList>
            <consortium name="The International Brachypodium Initiative"/>
            <person name="Lucas S."/>
            <person name="Harmon-Smith M."/>
            <person name="Lail K."/>
            <person name="Tice H."/>
            <person name="Grimwood J."/>
            <person name="Bruce D."/>
            <person name="Barry K."/>
            <person name="Shu S."/>
            <person name="Lindquist E."/>
            <person name="Wang M."/>
            <person name="Pitluck S."/>
            <person name="Vogel J.P."/>
            <person name="Garvin D.F."/>
            <person name="Mockler T.C."/>
            <person name="Schmutz J."/>
            <person name="Rokhsar D."/>
            <person name="Bevan M.W."/>
        </authorList>
    </citation>
    <scope>NUCLEOTIDE SEQUENCE</scope>
    <source>
        <strain evidence="7">Bd21</strain>
    </source>
</reference>
<keyword evidence="9" id="KW-1185">Reference proteome</keyword>
<dbReference type="Proteomes" id="UP000008810">
    <property type="component" value="Chromosome 4"/>
</dbReference>
<evidence type="ECO:0000256" key="1">
    <source>
        <dbReference type="ARBA" id="ARBA00004123"/>
    </source>
</evidence>
<gene>
    <name evidence="7" type="ORF">BRADI_4g40333v3</name>
</gene>
<dbReference type="InterPro" id="IPR002100">
    <property type="entry name" value="TF_MADSbox"/>
</dbReference>